<evidence type="ECO:0000313" key="2">
    <source>
        <dbReference type="Proteomes" id="UP000314986"/>
    </source>
</evidence>
<organism evidence="1 2">
    <name type="scientific">Callorhinchus milii</name>
    <name type="common">Ghost shark</name>
    <dbReference type="NCBI Taxonomy" id="7868"/>
    <lineage>
        <taxon>Eukaryota</taxon>
        <taxon>Metazoa</taxon>
        <taxon>Chordata</taxon>
        <taxon>Craniata</taxon>
        <taxon>Vertebrata</taxon>
        <taxon>Chondrichthyes</taxon>
        <taxon>Holocephali</taxon>
        <taxon>Chimaeriformes</taxon>
        <taxon>Callorhinchidae</taxon>
        <taxon>Callorhinchus</taxon>
    </lineage>
</organism>
<reference evidence="1" key="5">
    <citation type="submission" date="2025-09" db="UniProtKB">
        <authorList>
            <consortium name="Ensembl"/>
        </authorList>
    </citation>
    <scope>IDENTIFICATION</scope>
</reference>
<dbReference type="STRING" id="7868.ENSCMIP00000005802"/>
<keyword evidence="2" id="KW-1185">Reference proteome</keyword>
<accession>A0A4W3GRY0</accession>
<dbReference type="InParanoid" id="A0A4W3GRY0"/>
<reference evidence="2" key="1">
    <citation type="journal article" date="2006" name="Science">
        <title>Ancient noncoding elements conserved in the human genome.</title>
        <authorList>
            <person name="Venkatesh B."/>
            <person name="Kirkness E.F."/>
            <person name="Loh Y.H."/>
            <person name="Halpern A.L."/>
            <person name="Lee A.P."/>
            <person name="Johnson J."/>
            <person name="Dandona N."/>
            <person name="Viswanathan L.D."/>
            <person name="Tay A."/>
            <person name="Venter J.C."/>
            <person name="Strausberg R.L."/>
            <person name="Brenner S."/>
        </authorList>
    </citation>
    <scope>NUCLEOTIDE SEQUENCE [LARGE SCALE GENOMIC DNA]</scope>
</reference>
<reference evidence="2" key="3">
    <citation type="journal article" date="2014" name="Nature">
        <title>Elephant shark genome provides unique insights into gnathostome evolution.</title>
        <authorList>
            <consortium name="International Elephant Shark Genome Sequencing Consortium"/>
            <person name="Venkatesh B."/>
            <person name="Lee A.P."/>
            <person name="Ravi V."/>
            <person name="Maurya A.K."/>
            <person name="Lian M.M."/>
            <person name="Swann J.B."/>
            <person name="Ohta Y."/>
            <person name="Flajnik M.F."/>
            <person name="Sutoh Y."/>
            <person name="Kasahara M."/>
            <person name="Hoon S."/>
            <person name="Gangu V."/>
            <person name="Roy S.W."/>
            <person name="Irimia M."/>
            <person name="Korzh V."/>
            <person name="Kondrychyn I."/>
            <person name="Lim Z.W."/>
            <person name="Tay B.H."/>
            <person name="Tohari S."/>
            <person name="Kong K.W."/>
            <person name="Ho S."/>
            <person name="Lorente-Galdos B."/>
            <person name="Quilez J."/>
            <person name="Marques-Bonet T."/>
            <person name="Raney B.J."/>
            <person name="Ingham P.W."/>
            <person name="Tay A."/>
            <person name="Hillier L.W."/>
            <person name="Minx P."/>
            <person name="Boehm T."/>
            <person name="Wilson R.K."/>
            <person name="Brenner S."/>
            <person name="Warren W.C."/>
        </authorList>
    </citation>
    <scope>NUCLEOTIDE SEQUENCE [LARGE SCALE GENOMIC DNA]</scope>
</reference>
<protein>
    <submittedName>
        <fullName evidence="1">Uncharacterized protein</fullName>
    </submittedName>
</protein>
<dbReference type="AlphaFoldDB" id="A0A4W3GRY0"/>
<dbReference type="GeneTree" id="ENSGT01040000244022"/>
<dbReference type="Proteomes" id="UP000314986">
    <property type="component" value="Unassembled WGS sequence"/>
</dbReference>
<name>A0A4W3GRY0_CALMI</name>
<reference evidence="1" key="4">
    <citation type="submission" date="2025-08" db="UniProtKB">
        <authorList>
            <consortium name="Ensembl"/>
        </authorList>
    </citation>
    <scope>IDENTIFICATION</scope>
</reference>
<sequence>MPLPLILQARLAKRGILKHLEPEPDEEIIAEDYDDDHIDYESTRNENLPPNWYKVLEPNRSERERERAGLRCVGGTGAAELRCGSRSGAEQRYVGGLGGWVGVGPVYVGGAGVGRWGPRAGLVYGGGDGVGRPRRGRSRRMEAGPRAELVHVGGGV</sequence>
<evidence type="ECO:0000313" key="1">
    <source>
        <dbReference type="Ensembl" id="ENSCMIP00000005802.1"/>
    </source>
</evidence>
<dbReference type="Ensembl" id="ENSCMIT00000005996.1">
    <property type="protein sequence ID" value="ENSCMIP00000005802.1"/>
    <property type="gene ID" value="ENSCMIG00000003343.1"/>
</dbReference>
<reference evidence="2" key="2">
    <citation type="journal article" date="2007" name="PLoS Biol.">
        <title>Survey sequencing and comparative analysis of the elephant shark (Callorhinchus milii) genome.</title>
        <authorList>
            <person name="Venkatesh B."/>
            <person name="Kirkness E.F."/>
            <person name="Loh Y.H."/>
            <person name="Halpern A.L."/>
            <person name="Lee A.P."/>
            <person name="Johnson J."/>
            <person name="Dandona N."/>
            <person name="Viswanathan L.D."/>
            <person name="Tay A."/>
            <person name="Venter J.C."/>
            <person name="Strausberg R.L."/>
            <person name="Brenner S."/>
        </authorList>
    </citation>
    <scope>NUCLEOTIDE SEQUENCE [LARGE SCALE GENOMIC DNA]</scope>
</reference>
<proteinExistence type="predicted"/>